<dbReference type="InterPro" id="IPR030385">
    <property type="entry name" value="G_IRG_dom"/>
</dbReference>
<dbReference type="PANTHER" id="PTHR32341:SF10">
    <property type="entry name" value="INTERFERON-INDUCIBLE GTPASE 5"/>
    <property type="match status" value="1"/>
</dbReference>
<keyword evidence="2" id="KW-0547">Nucleotide-binding</keyword>
<dbReference type="FunFam" id="3.40.50.300:FF:000541">
    <property type="entry name" value="Immunity related GTPase M"/>
    <property type="match status" value="1"/>
</dbReference>
<evidence type="ECO:0000259" key="5">
    <source>
        <dbReference type="PROSITE" id="PS51716"/>
    </source>
</evidence>
<comment type="caution">
    <text evidence="6">The sequence shown here is derived from an EMBL/GenBank/DDBJ whole genome shotgun (WGS) entry which is preliminary data.</text>
</comment>
<name>A0AAN9CBN3_9TELE</name>
<dbReference type="PANTHER" id="PTHR32341">
    <property type="entry name" value="INTERFERON-INDUCIBLE GTPASE"/>
    <property type="match status" value="1"/>
</dbReference>
<dbReference type="InterPro" id="IPR051515">
    <property type="entry name" value="IRG"/>
</dbReference>
<keyword evidence="7" id="KW-1185">Reference proteome</keyword>
<organism evidence="6 7">
    <name type="scientific">Phoxinus phoxinus</name>
    <name type="common">Eurasian minnow</name>
    <dbReference type="NCBI Taxonomy" id="58324"/>
    <lineage>
        <taxon>Eukaryota</taxon>
        <taxon>Metazoa</taxon>
        <taxon>Chordata</taxon>
        <taxon>Craniata</taxon>
        <taxon>Vertebrata</taxon>
        <taxon>Euteleostomi</taxon>
        <taxon>Actinopterygii</taxon>
        <taxon>Neopterygii</taxon>
        <taxon>Teleostei</taxon>
        <taxon>Ostariophysi</taxon>
        <taxon>Cypriniformes</taxon>
        <taxon>Leuciscidae</taxon>
        <taxon>Phoxininae</taxon>
        <taxon>Phoxinus</taxon>
    </lineage>
</organism>
<evidence type="ECO:0000256" key="2">
    <source>
        <dbReference type="ARBA" id="ARBA00022741"/>
    </source>
</evidence>
<dbReference type="AlphaFoldDB" id="A0AAN9CBN3"/>
<protein>
    <recommendedName>
        <fullName evidence="5">IRG-type G domain-containing protein</fullName>
    </recommendedName>
</protein>
<evidence type="ECO:0000256" key="1">
    <source>
        <dbReference type="ARBA" id="ARBA00005429"/>
    </source>
</evidence>
<dbReference type="EMBL" id="JAYKXH010000021">
    <property type="protein sequence ID" value="KAK7130485.1"/>
    <property type="molecule type" value="Genomic_DNA"/>
</dbReference>
<dbReference type="InterPro" id="IPR027417">
    <property type="entry name" value="P-loop_NTPase"/>
</dbReference>
<feature type="domain" description="IRG-type G" evidence="5">
    <location>
        <begin position="24"/>
        <end position="202"/>
    </location>
</feature>
<dbReference type="Gene3D" id="3.40.50.300">
    <property type="entry name" value="P-loop containing nucleotide triphosphate hydrolases"/>
    <property type="match status" value="1"/>
</dbReference>
<comment type="similarity">
    <text evidence="1">Belongs to the TRAFAC class dynamin-like GTPase superfamily. IRG family.</text>
</comment>
<dbReference type="InterPro" id="IPR007743">
    <property type="entry name" value="Immunity-related_GTPase-like"/>
</dbReference>
<evidence type="ECO:0000256" key="4">
    <source>
        <dbReference type="ARBA" id="ARBA00023134"/>
    </source>
</evidence>
<keyword evidence="4" id="KW-0342">GTP-binding</keyword>
<dbReference type="Proteomes" id="UP001364617">
    <property type="component" value="Unassembled WGS sequence"/>
</dbReference>
<dbReference type="Pfam" id="PF05049">
    <property type="entry name" value="IIGP"/>
    <property type="match status" value="1"/>
</dbReference>
<gene>
    <name evidence="6" type="ORF">R3I93_019975</name>
</gene>
<evidence type="ECO:0000313" key="6">
    <source>
        <dbReference type="EMBL" id="KAK7130485.1"/>
    </source>
</evidence>
<reference evidence="6 7" key="1">
    <citation type="submission" date="2024-02" db="EMBL/GenBank/DDBJ databases">
        <title>Chromosome-level genome assembly of the Eurasian Minnow (Phoxinus phoxinus).</title>
        <authorList>
            <person name="Oriowo T.O."/>
            <person name="Martin S."/>
            <person name="Stange M."/>
            <person name="Chrysostomakis Y."/>
            <person name="Brown T."/>
            <person name="Winkler S."/>
            <person name="Kukowka S."/>
            <person name="Myers E.W."/>
            <person name="Bohne A."/>
        </authorList>
    </citation>
    <scope>NUCLEOTIDE SEQUENCE [LARGE SCALE GENOMIC DNA]</scope>
    <source>
        <strain evidence="6">ZFMK-TIS-60720</strain>
        <tissue evidence="6">Whole Organism</tissue>
    </source>
</reference>
<sequence length="372" mass="40874">MAAQDCAVSNAAKVKETIGQFLNVSLDIAVTGKTGSGKSSFVNLIRGLSDYAVGAAPTGVTETTLQPTMYEHPTMPNVKIWDLPGIGTPNFKANKYIKSVEFKTYDFFIILNSERFTENDIMLAKEIRKRNKKFHFVRSKIDNDISQERNRPGFNEQEVLDKIRKYCVSSLNELETAEIFLISSVDFGKYDFEKLQNRLTDDLPDHKQAALLQAWPVCSAATLEKKIKSFEALIRAASLTSAGLTVIPVPGTSVACDAAIAFLFLLRCYYAFGLDDRSLERLSKKVNMPLLKYRAESKFANAIQKKEVTTIHVGASVVAMSTVADLCSLLGVGSVFAAGLSLASTQYLLTEGLNDLANTARVIRKVAGLDTI</sequence>
<keyword evidence="3" id="KW-0378">Hydrolase</keyword>
<accession>A0AAN9CBN3</accession>
<dbReference type="GO" id="GO:0005525">
    <property type="term" value="F:GTP binding"/>
    <property type="evidence" value="ECO:0007669"/>
    <property type="project" value="UniProtKB-KW"/>
</dbReference>
<evidence type="ECO:0000313" key="7">
    <source>
        <dbReference type="Proteomes" id="UP001364617"/>
    </source>
</evidence>
<dbReference type="GO" id="GO:0016787">
    <property type="term" value="F:hydrolase activity"/>
    <property type="evidence" value="ECO:0007669"/>
    <property type="project" value="UniProtKB-KW"/>
</dbReference>
<dbReference type="SUPFAM" id="SSF52540">
    <property type="entry name" value="P-loop containing nucleoside triphosphate hydrolases"/>
    <property type="match status" value="1"/>
</dbReference>
<dbReference type="PROSITE" id="PS51716">
    <property type="entry name" value="G_IRG"/>
    <property type="match status" value="1"/>
</dbReference>
<evidence type="ECO:0000256" key="3">
    <source>
        <dbReference type="ARBA" id="ARBA00022801"/>
    </source>
</evidence>
<dbReference type="GO" id="GO:0016020">
    <property type="term" value="C:membrane"/>
    <property type="evidence" value="ECO:0007669"/>
    <property type="project" value="InterPro"/>
</dbReference>
<proteinExistence type="inferred from homology"/>